<dbReference type="InterPro" id="IPR004883">
    <property type="entry name" value="LOB"/>
</dbReference>
<dbReference type="PANTHER" id="PTHR31301">
    <property type="entry name" value="LOB DOMAIN-CONTAINING PROTEIN 4-RELATED"/>
    <property type="match status" value="1"/>
</dbReference>
<evidence type="ECO:0000259" key="2">
    <source>
        <dbReference type="PROSITE" id="PS50891"/>
    </source>
</evidence>
<evidence type="ECO:0000313" key="3">
    <source>
        <dbReference type="EMBL" id="KAG8376149.1"/>
    </source>
</evidence>
<dbReference type="AlphaFoldDB" id="A0AAV6X1C3"/>
<dbReference type="Proteomes" id="UP000826271">
    <property type="component" value="Unassembled WGS sequence"/>
</dbReference>
<dbReference type="Pfam" id="PF03195">
    <property type="entry name" value="LOB"/>
    <property type="match status" value="1"/>
</dbReference>
<name>A0AAV6X1C3_9LAMI</name>
<proteinExistence type="inferred from homology"/>
<accession>A0AAV6X1C3</accession>
<evidence type="ECO:0000256" key="1">
    <source>
        <dbReference type="ARBA" id="ARBA00005474"/>
    </source>
</evidence>
<reference evidence="3" key="1">
    <citation type="submission" date="2019-10" db="EMBL/GenBank/DDBJ databases">
        <authorList>
            <person name="Zhang R."/>
            <person name="Pan Y."/>
            <person name="Wang J."/>
            <person name="Ma R."/>
            <person name="Yu S."/>
        </authorList>
    </citation>
    <scope>NUCLEOTIDE SEQUENCE</scope>
    <source>
        <strain evidence="3">LA-IB0</strain>
        <tissue evidence="3">Leaf</tissue>
    </source>
</reference>
<comment type="caution">
    <text evidence="3">The sequence shown here is derived from an EMBL/GenBank/DDBJ whole genome shotgun (WGS) entry which is preliminary data.</text>
</comment>
<gene>
    <name evidence="3" type="ORF">BUALT_Bualt09G0033200</name>
</gene>
<protein>
    <recommendedName>
        <fullName evidence="2">LOB domain-containing protein</fullName>
    </recommendedName>
</protein>
<dbReference type="PANTHER" id="PTHR31301:SF103">
    <property type="entry name" value="LOB DOMAIN-CONTAINING PROTEIN 5-RELATED"/>
    <property type="match status" value="1"/>
</dbReference>
<dbReference type="EMBL" id="WHWC01000009">
    <property type="protein sequence ID" value="KAG8376149.1"/>
    <property type="molecule type" value="Genomic_DNA"/>
</dbReference>
<sequence>MNHENNNNGFNMIPLACAACKHQRKRCDQHCVLAKYFPAERAEDFQNVHRLFGVNNVLRILNSVEVNERDKTAETLILEAKIRRENPVLGPIEIERMLQAEIVKVQKELEIVNKQLHFFKGSEGGSFAVQEGSSSDQQVDFWPLGGNYSKVKSTLSSKLIWIRPEITKLVSLDGLRRSIMELYESDKGGTGGKN</sequence>
<keyword evidence="4" id="KW-1185">Reference proteome</keyword>
<comment type="similarity">
    <text evidence="1">Belongs to the LOB domain-containing protein family.</text>
</comment>
<organism evidence="3 4">
    <name type="scientific">Buddleja alternifolia</name>
    <dbReference type="NCBI Taxonomy" id="168488"/>
    <lineage>
        <taxon>Eukaryota</taxon>
        <taxon>Viridiplantae</taxon>
        <taxon>Streptophyta</taxon>
        <taxon>Embryophyta</taxon>
        <taxon>Tracheophyta</taxon>
        <taxon>Spermatophyta</taxon>
        <taxon>Magnoliopsida</taxon>
        <taxon>eudicotyledons</taxon>
        <taxon>Gunneridae</taxon>
        <taxon>Pentapetalae</taxon>
        <taxon>asterids</taxon>
        <taxon>lamiids</taxon>
        <taxon>Lamiales</taxon>
        <taxon>Scrophulariaceae</taxon>
        <taxon>Buddlejeae</taxon>
        <taxon>Buddleja</taxon>
    </lineage>
</organism>
<evidence type="ECO:0000313" key="4">
    <source>
        <dbReference type="Proteomes" id="UP000826271"/>
    </source>
</evidence>
<feature type="domain" description="LOB" evidence="2">
    <location>
        <begin position="15"/>
        <end position="116"/>
    </location>
</feature>
<dbReference type="PROSITE" id="PS50891">
    <property type="entry name" value="LOB"/>
    <property type="match status" value="1"/>
</dbReference>